<dbReference type="AlphaFoldDB" id="A0A0F3N650"/>
<evidence type="ECO:0000313" key="2">
    <source>
        <dbReference type="Proteomes" id="UP000033754"/>
    </source>
</evidence>
<sequence>MRKDFYVKAREESKDSQIFYDNMLICSVVSACSRYNSIYETILRGINYSEMIL</sequence>
<accession>A0A0F3N650</accession>
<evidence type="ECO:0000313" key="1">
    <source>
        <dbReference type="EMBL" id="KJV63548.1"/>
    </source>
</evidence>
<reference evidence="1 2" key="1">
    <citation type="submission" date="2015-01" db="EMBL/GenBank/DDBJ databases">
        <title>Genome Sequencing of Rickettsiales.</title>
        <authorList>
            <person name="Daugherty S.C."/>
            <person name="Su Q."/>
            <person name="Abolude K."/>
            <person name="Beier-Sexton M."/>
            <person name="Carlyon J.A."/>
            <person name="Carter R."/>
            <person name="Day N.P."/>
            <person name="Dumler S.J."/>
            <person name="Dyachenko V."/>
            <person name="Godinez A."/>
            <person name="Kurtti T.J."/>
            <person name="Lichay M."/>
            <person name="Mullins K.E."/>
            <person name="Ott S."/>
            <person name="Pappas-Brown V."/>
            <person name="Paris D.H."/>
            <person name="Patel P."/>
            <person name="Richards A.L."/>
            <person name="Sadzewicz L."/>
            <person name="Sears K."/>
            <person name="Seidman D."/>
            <person name="Sengamalay N."/>
            <person name="Stenos J."/>
            <person name="Tallon L.J."/>
            <person name="Vincent G."/>
            <person name="Fraser C.M."/>
            <person name="Munderloh U."/>
            <person name="Dunning-Hotopp J.C."/>
        </authorList>
    </citation>
    <scope>NUCLEOTIDE SEQUENCE [LARGE SCALE GENOMIC DNA]</scope>
    <source>
        <strain evidence="1 2">NCH-1</strain>
    </source>
</reference>
<dbReference type="Proteomes" id="UP000033754">
    <property type="component" value="Unassembled WGS sequence"/>
</dbReference>
<protein>
    <submittedName>
        <fullName evidence="1">Uncharacterized protein</fullName>
    </submittedName>
</protein>
<proteinExistence type="predicted"/>
<dbReference type="PROSITE" id="PS51257">
    <property type="entry name" value="PROKAR_LIPOPROTEIN"/>
    <property type="match status" value="1"/>
</dbReference>
<dbReference type="PATRIC" id="fig|1359161.3.peg.1104"/>
<comment type="caution">
    <text evidence="1">The sequence shown here is derived from an EMBL/GenBank/DDBJ whole genome shotgun (WGS) entry which is preliminary data.</text>
</comment>
<gene>
    <name evidence="1" type="ORF">EPHNCH_0987</name>
</gene>
<organism evidence="1 2">
    <name type="scientific">Anaplasma phagocytophilum str. NCH-1</name>
    <dbReference type="NCBI Taxonomy" id="1359161"/>
    <lineage>
        <taxon>Bacteria</taxon>
        <taxon>Pseudomonadati</taxon>
        <taxon>Pseudomonadota</taxon>
        <taxon>Alphaproteobacteria</taxon>
        <taxon>Rickettsiales</taxon>
        <taxon>Anaplasmataceae</taxon>
        <taxon>Anaplasma</taxon>
        <taxon>phagocytophilum group</taxon>
    </lineage>
</organism>
<dbReference type="EMBL" id="LANT01000007">
    <property type="protein sequence ID" value="KJV63548.1"/>
    <property type="molecule type" value="Genomic_DNA"/>
</dbReference>
<name>A0A0F3N650_ANAPH</name>